<dbReference type="InterPro" id="IPR002919">
    <property type="entry name" value="TIL_dom"/>
</dbReference>
<dbReference type="SUPFAM" id="SSF48484">
    <property type="entry name" value="Lipoxigenase"/>
    <property type="match status" value="1"/>
</dbReference>
<keyword evidence="1" id="KW-1015">Disulfide bond</keyword>
<dbReference type="Pfam" id="PF00629">
    <property type="entry name" value="MAM"/>
    <property type="match status" value="2"/>
</dbReference>
<accession>A0A8X7XHL6</accession>
<dbReference type="SUPFAM" id="SSF49899">
    <property type="entry name" value="Concanavalin A-like lectins/glucanases"/>
    <property type="match status" value="2"/>
</dbReference>
<keyword evidence="2" id="KW-0325">Glycoprotein</keyword>
<proteinExistence type="predicted"/>
<dbReference type="GO" id="GO:0031012">
    <property type="term" value="C:extracellular matrix"/>
    <property type="evidence" value="ECO:0007669"/>
    <property type="project" value="TreeGrafter"/>
</dbReference>
<dbReference type="Pfam" id="PF00305">
    <property type="entry name" value="Lipoxygenase"/>
    <property type="match status" value="1"/>
</dbReference>
<feature type="compositionally biased region" description="Polar residues" evidence="3">
    <location>
        <begin position="625"/>
        <end position="637"/>
    </location>
</feature>
<organism evidence="7 8">
    <name type="scientific">Polypterus senegalus</name>
    <name type="common">Senegal bichir</name>
    <dbReference type="NCBI Taxonomy" id="55291"/>
    <lineage>
        <taxon>Eukaryota</taxon>
        <taxon>Metazoa</taxon>
        <taxon>Chordata</taxon>
        <taxon>Craniata</taxon>
        <taxon>Vertebrata</taxon>
        <taxon>Euteleostomi</taxon>
        <taxon>Actinopterygii</taxon>
        <taxon>Polypteriformes</taxon>
        <taxon>Polypteridae</taxon>
        <taxon>Polypterus</taxon>
    </lineage>
</organism>
<dbReference type="PANTHER" id="PTHR11339:SF374">
    <property type="entry name" value="ZONADHESIN"/>
    <property type="match status" value="1"/>
</dbReference>
<feature type="domain" description="VWFD" evidence="5">
    <location>
        <begin position="1841"/>
        <end position="2017"/>
    </location>
</feature>
<dbReference type="GO" id="GO:0016020">
    <property type="term" value="C:membrane"/>
    <property type="evidence" value="ECO:0007669"/>
    <property type="project" value="InterPro"/>
</dbReference>
<feature type="domain" description="Lipoxygenase" evidence="6">
    <location>
        <begin position="1"/>
        <end position="195"/>
    </location>
</feature>
<gene>
    <name evidence="7" type="primary">Fcgbp_0</name>
    <name evidence="7" type="ORF">GTO96_0014523</name>
</gene>
<feature type="domain" description="MAM" evidence="4">
    <location>
        <begin position="182"/>
        <end position="310"/>
    </location>
</feature>
<dbReference type="InterPro" id="IPR025615">
    <property type="entry name" value="TILa_dom"/>
</dbReference>
<evidence type="ECO:0000313" key="8">
    <source>
        <dbReference type="Proteomes" id="UP000886611"/>
    </source>
</evidence>
<dbReference type="PROSITE" id="PS50060">
    <property type="entry name" value="MAM_2"/>
    <property type="match status" value="2"/>
</dbReference>
<feature type="compositionally biased region" description="Low complexity" evidence="3">
    <location>
        <begin position="640"/>
        <end position="654"/>
    </location>
</feature>
<feature type="region of interest" description="Disordered" evidence="3">
    <location>
        <begin position="570"/>
        <end position="602"/>
    </location>
</feature>
<feature type="compositionally biased region" description="Polar residues" evidence="3">
    <location>
        <begin position="589"/>
        <end position="602"/>
    </location>
</feature>
<comment type="caution">
    <text evidence="7">The sequence shown here is derived from an EMBL/GenBank/DDBJ whole genome shotgun (WGS) entry which is preliminary data.</text>
</comment>
<feature type="compositionally biased region" description="Polar residues" evidence="3">
    <location>
        <begin position="426"/>
        <end position="452"/>
    </location>
</feature>
<dbReference type="InterPro" id="IPR036226">
    <property type="entry name" value="LipOase_C_sf"/>
</dbReference>
<dbReference type="CDD" id="cd06263">
    <property type="entry name" value="MAM"/>
    <property type="match status" value="1"/>
</dbReference>
<dbReference type="InterPro" id="IPR013320">
    <property type="entry name" value="ConA-like_dom_sf"/>
</dbReference>
<evidence type="ECO:0000256" key="3">
    <source>
        <dbReference type="SAM" id="MobiDB-lite"/>
    </source>
</evidence>
<name>A0A8X7XHL6_POLSE</name>
<dbReference type="SMART" id="SM00137">
    <property type="entry name" value="MAM"/>
    <property type="match status" value="1"/>
</dbReference>
<sequence>MLNARFVEKLLQFFYPSDLAVQNDIELQSWIKEIFTEGFLGQESKGFPQSFKTTAEVVKFVTMVIFTCSAQHAAVNFSQLDYNIWMPNCPATMGKPPPKVKGALQLEDILSYLPDVNATCSVLITLSLLSSPSKDFIPLGGYHEGIFSEETAQKLILEFQAELAHIVSEIKQRTTKLELPYDYLRPDLIENNGYYIYHEADNVVNSQMARLLSPPLMAPSGQACIQFWYYMYGLDANNLLSVLIKRDQEAEELVWDRKGLQSHSWLKAEVSVSMQNTQQFVIIFQATRGTSSSCDTALDNITISNGPCSSCLVSCDFDKWDDLCGWQNPGGSLEPWVQWIGNTETEGTGPDDDFSKPGIGMYMLLDSLYVAPGVKGELRSPLVLSDGCLEFSFYYYMYGTAKTMQLNVYATTSAVPPTTARPPPQSSTILPTASAFSSTKTPSTGSTAISLSTTSEKPSTVFATTKPSTYSIPTQSSAAATETDITLMTSSVASTSKTTFGSTTTKGAILSTTEKTTVPSTATVKPTIDSTSTMKPTTVLTASVKPSPTTLIPATYSTIVTLVTSVKPSIPPTDTSTASTVVTAKPSTHSTTIKGTSPMGTTQPTTFLSTSSAAPINPSTYTMTSGISSASSANTEKPSTDTLTTTNKNTSSTTIGATTSAKLTTLLTERPMTSTSNPTFAPTMTTKPPGDPHYATFDRRYYSFMGNCSYILSKPCNDSQGQNFTVYADNEHRYGQMSVTFLRAVHIKTQGVVVTILKGGTAQNFFADCLFDVCELGGAHPPLCEALESYTSECQERNVTVGAWRNDTFCRSAPCYVSGDPHYMSFDQRMLSFMGTCTYTLARSCKNNTGPWFSIEGKNEERGMMGVSYLRKLYITVNGITITLMKGRRTLVNDVRVQLPYSPSRALSIAQAGQYVIVRAIFGLSVRWDGSHFAEIIVPSSYYDQMCGLCGNYNGDPKDDFMKPNGEMANSSDEFANSWQTQEDEDKICKPDNEVDPPCDEQLYNMVADPDHCGKILDAKGPFRDCLAVVKPDPYFQNCIYDMCRYEGLQQTLCDQLQAYTDACLTAGAAVHNWRGPTFCRCIEGCECDPGFILSDSQCVHLSQCGCMDENGSYHSANESWYLPGCMKRCTCLGQNFVRCESTSCNAMEKCELLDGVYGCYTSDRQTCSASGDPHYTTYDRATHHFQGSCSYILSQPCQVSSFIPYFSVETENERRGNNQHVSYVRAVRVNVYGQQVILGKGRKVMVRNNKLNVPETSFKNPQPFRGHFLDSIVISLLQVNGVQVSPPVHFGDWLTVRLSGTFVVVTTDFGLWVRFDGNHHADVSVPSFYSGHLCGLCGNYNGNPGDDNLKPDGLPAGNTNELGESWQVYDNRTECSHDGGISPCDQELENEAKKPTSCGMISDPKGVFQMCHAAVPPDAYFENCVYDVCGTGGDAVALCLALQSYADLCAQAGIPITWRNNTFCPLKCPPGSDYSPCGAACPPSCTELDAPNSCDLPCVEGCVWGAVCHVAGDPHYYTFDHIMHTFMGTCTYTLVDVCNSSMVTPFTIVAKNEERGQPMVSYVRSVSVKIHGSTVTLNKGRRILVCGMCGNYNGYTGDELLMPNGQLAKDEVQLGNSWKSEGDSDPGCQSDDREDLNAQCGAQDKDYYSKLCSDVLVKDKNFLPCHSIIKPEAFVENCIFDMCEYQGMMATLCDNVEAYAQACQGLGITVKWRNSTFCPLPCPPNSHYLECSAPCPPTCANLYAEASCGRPQGNCVEGCQCNAGFVLSDGLCVPLKSCGCVDNQGEYHNVDDYWLTRHCEEECRCQKGGLLECSSFKCNDHSYCALNSDGNRYCKPDKFDKCIISGDPHYRTFDNFVHHYQGKNTYVLVKTFNLPSSFVPFTISGQNKQSRSNRRVSFLYEVHIDVYGYSIRLLQDRKLLVNGENVQVPLRPTGGLHLFQQSRAIILDTDFGLKIRFDGREYAEVVLPITYSSRVRGLCGNYDGRKNNDYMMPDGSITRNLNIFGDSWEVHNGQSAGNKQWPAQLHHVRREVEEEPESGFETQGCTKDQLQVINGTYNCGALSNPMGAFNVCHAFLSPQDFQENCIFDLCAESNNAVLRCLSFEAYAQACQEGGVKLGNWRQELDCALSCPPNSVYSSCMSVCPATCANLAAPSECETTVCMEGCECKKNFVLSGQNCVPFNQCGCTFQERYYLLNEKFVSEDCTQSCTCMDTGADCKLISCAAHEVCTVYNYTRGCFRGVYQLSDFLPG</sequence>
<dbReference type="Pfam" id="PF01826">
    <property type="entry name" value="TIL"/>
    <property type="match status" value="3"/>
</dbReference>
<dbReference type="CDD" id="cd19941">
    <property type="entry name" value="TIL"/>
    <property type="match status" value="4"/>
</dbReference>
<dbReference type="InterPro" id="IPR000998">
    <property type="entry name" value="MAM_dom"/>
</dbReference>
<dbReference type="PANTHER" id="PTHR11339">
    <property type="entry name" value="EXTRACELLULAR MATRIX GLYCOPROTEIN RELATED"/>
    <property type="match status" value="1"/>
</dbReference>
<feature type="domain" description="MAM" evidence="4">
    <location>
        <begin position="313"/>
        <end position="409"/>
    </location>
</feature>
<dbReference type="GO" id="GO:0046872">
    <property type="term" value="F:metal ion binding"/>
    <property type="evidence" value="ECO:0007669"/>
    <property type="project" value="InterPro"/>
</dbReference>
<feature type="domain" description="VWFD" evidence="5">
    <location>
        <begin position="1166"/>
        <end position="1377"/>
    </location>
</feature>
<dbReference type="PROSITE" id="PS51233">
    <property type="entry name" value="VWFD"/>
    <property type="match status" value="5"/>
</dbReference>
<dbReference type="InterPro" id="IPR050780">
    <property type="entry name" value="Mucin_vWF_Thrombospondin_sf"/>
</dbReference>
<protein>
    <submittedName>
        <fullName evidence="7">FCGBP protein</fullName>
    </submittedName>
</protein>
<feature type="non-terminal residue" evidence="7">
    <location>
        <position position="1"/>
    </location>
</feature>
<dbReference type="Proteomes" id="UP000886611">
    <property type="component" value="Unassembled WGS sequence"/>
</dbReference>
<dbReference type="Gene3D" id="1.20.245.10">
    <property type="entry name" value="Lipoxygenase-1, Domain 5"/>
    <property type="match status" value="1"/>
</dbReference>
<dbReference type="EMBL" id="JAATIS010000485">
    <property type="protein sequence ID" value="KAG2468426.1"/>
    <property type="molecule type" value="Genomic_DNA"/>
</dbReference>
<evidence type="ECO:0000313" key="7">
    <source>
        <dbReference type="EMBL" id="KAG2468426.1"/>
    </source>
</evidence>
<dbReference type="SMART" id="SM00832">
    <property type="entry name" value="C8"/>
    <property type="match status" value="5"/>
</dbReference>
<dbReference type="InterPro" id="IPR013819">
    <property type="entry name" value="LipOase_C"/>
</dbReference>
<dbReference type="InterPro" id="IPR001846">
    <property type="entry name" value="VWF_type-D"/>
</dbReference>
<evidence type="ECO:0000259" key="5">
    <source>
        <dbReference type="PROSITE" id="PS51233"/>
    </source>
</evidence>
<dbReference type="Gene3D" id="2.60.120.200">
    <property type="match status" value="1"/>
</dbReference>
<dbReference type="InterPro" id="IPR036084">
    <property type="entry name" value="Ser_inhib-like_sf"/>
</dbReference>
<feature type="non-terminal residue" evidence="7">
    <location>
        <position position="2251"/>
    </location>
</feature>
<evidence type="ECO:0000256" key="2">
    <source>
        <dbReference type="ARBA" id="ARBA00023180"/>
    </source>
</evidence>
<evidence type="ECO:0000259" key="6">
    <source>
        <dbReference type="PROSITE" id="PS51393"/>
    </source>
</evidence>
<dbReference type="InterPro" id="IPR014853">
    <property type="entry name" value="VWF/SSPO/ZAN-like_Cys-rich_dom"/>
</dbReference>
<feature type="domain" description="VWFD" evidence="5">
    <location>
        <begin position="1507"/>
        <end position="1695"/>
    </location>
</feature>
<feature type="compositionally biased region" description="Low complexity" evidence="3">
    <location>
        <begin position="572"/>
        <end position="588"/>
    </location>
</feature>
<feature type="domain" description="VWFD" evidence="5">
    <location>
        <begin position="813"/>
        <end position="990"/>
    </location>
</feature>
<dbReference type="FunFam" id="2.10.25.10:FF:000055">
    <property type="entry name" value="alpha-tectorin isoform X1"/>
    <property type="match status" value="2"/>
</dbReference>
<feature type="region of interest" description="Disordered" evidence="3">
    <location>
        <begin position="417"/>
        <end position="452"/>
    </location>
</feature>
<dbReference type="SMART" id="SM00216">
    <property type="entry name" value="VWD"/>
    <property type="match status" value="4"/>
</dbReference>
<evidence type="ECO:0000256" key="1">
    <source>
        <dbReference type="ARBA" id="ARBA00023157"/>
    </source>
</evidence>
<dbReference type="Pfam" id="PF08742">
    <property type="entry name" value="C8"/>
    <property type="match status" value="5"/>
</dbReference>
<dbReference type="GO" id="GO:0016702">
    <property type="term" value="F:oxidoreductase activity, acting on single donors with incorporation of molecular oxygen, incorporation of two atoms of oxygen"/>
    <property type="evidence" value="ECO:0007669"/>
    <property type="project" value="InterPro"/>
</dbReference>
<dbReference type="PROSITE" id="PS51393">
    <property type="entry name" value="LIPOXYGENASE_3"/>
    <property type="match status" value="1"/>
</dbReference>
<reference evidence="7 8" key="1">
    <citation type="journal article" date="2021" name="Cell">
        <title>Tracing the genetic footprints of vertebrate landing in non-teleost ray-finned fishes.</title>
        <authorList>
            <person name="Bi X."/>
            <person name="Wang K."/>
            <person name="Yang L."/>
            <person name="Pan H."/>
            <person name="Jiang H."/>
            <person name="Wei Q."/>
            <person name="Fang M."/>
            <person name="Yu H."/>
            <person name="Zhu C."/>
            <person name="Cai Y."/>
            <person name="He Y."/>
            <person name="Gan X."/>
            <person name="Zeng H."/>
            <person name="Yu D."/>
            <person name="Zhu Y."/>
            <person name="Jiang H."/>
            <person name="Qiu Q."/>
            <person name="Yang H."/>
            <person name="Zhang Y.E."/>
            <person name="Wang W."/>
            <person name="Zhu M."/>
            <person name="He S."/>
            <person name="Zhang G."/>
        </authorList>
    </citation>
    <scope>NUCLEOTIDE SEQUENCE [LARGE SCALE GENOMIC DNA]</scope>
    <source>
        <strain evidence="7">Bchr_013</strain>
    </source>
</reference>
<dbReference type="Pfam" id="PF12714">
    <property type="entry name" value="TILa"/>
    <property type="match status" value="3"/>
</dbReference>
<evidence type="ECO:0000259" key="4">
    <source>
        <dbReference type="PROSITE" id="PS50060"/>
    </source>
</evidence>
<dbReference type="SUPFAM" id="SSF57567">
    <property type="entry name" value="Serine protease inhibitors"/>
    <property type="match status" value="3"/>
</dbReference>
<feature type="region of interest" description="Disordered" evidence="3">
    <location>
        <begin position="625"/>
        <end position="654"/>
    </location>
</feature>
<dbReference type="GO" id="GO:0005615">
    <property type="term" value="C:extracellular space"/>
    <property type="evidence" value="ECO:0007669"/>
    <property type="project" value="TreeGrafter"/>
</dbReference>
<dbReference type="Gene3D" id="2.10.25.10">
    <property type="entry name" value="Laminin"/>
    <property type="match status" value="3"/>
</dbReference>
<dbReference type="Pfam" id="PF00094">
    <property type="entry name" value="VWD"/>
    <property type="match status" value="5"/>
</dbReference>
<feature type="domain" description="VWFD" evidence="5">
    <location>
        <begin position="684"/>
        <end position="760"/>
    </location>
</feature>
<keyword evidence="8" id="KW-1185">Reference proteome</keyword>
<dbReference type="PROSITE" id="PS00740">
    <property type="entry name" value="MAM_1"/>
    <property type="match status" value="1"/>
</dbReference>